<dbReference type="Proteomes" id="UP000736787">
    <property type="component" value="Unassembled WGS sequence"/>
</dbReference>
<dbReference type="EMBL" id="RCMG01000787">
    <property type="protein sequence ID" value="KAG2847479.1"/>
    <property type="molecule type" value="Genomic_DNA"/>
</dbReference>
<evidence type="ECO:0000313" key="2">
    <source>
        <dbReference type="EMBL" id="KAG2897251.1"/>
    </source>
</evidence>
<organism evidence="6 7">
    <name type="scientific">Phytophthora cactorum</name>
    <dbReference type="NCBI Taxonomy" id="29920"/>
    <lineage>
        <taxon>Eukaryota</taxon>
        <taxon>Sar</taxon>
        <taxon>Stramenopiles</taxon>
        <taxon>Oomycota</taxon>
        <taxon>Peronosporomycetes</taxon>
        <taxon>Peronosporales</taxon>
        <taxon>Peronosporaceae</taxon>
        <taxon>Phytophthora</taxon>
    </lineage>
</organism>
<dbReference type="EMBL" id="RCMV01000833">
    <property type="protein sequence ID" value="KAG3212475.1"/>
    <property type="molecule type" value="Genomic_DNA"/>
</dbReference>
<proteinExistence type="predicted"/>
<evidence type="ECO:0000313" key="7">
    <source>
        <dbReference type="Proteomes" id="UP000251314"/>
    </source>
</evidence>
<dbReference type="Proteomes" id="UP000760860">
    <property type="component" value="Unassembled WGS sequence"/>
</dbReference>
<dbReference type="Proteomes" id="UP000251314">
    <property type="component" value="Unassembled WGS sequence"/>
</dbReference>
<protein>
    <submittedName>
        <fullName evidence="6">Uncharacterized protein</fullName>
    </submittedName>
</protein>
<gene>
    <name evidence="6" type="ORF">PC110_g18571</name>
    <name evidence="1" type="ORF">PC113_g17760</name>
    <name evidence="2" type="ORF">PC115_g17249</name>
    <name evidence="3" type="ORF">PC117_g18702</name>
    <name evidence="4" type="ORF">PC118_g17275</name>
    <name evidence="5" type="ORF">PC129_g16568</name>
</gene>
<reference evidence="1" key="2">
    <citation type="submission" date="2018-10" db="EMBL/GenBank/DDBJ databases">
        <title>Effector identification in a new, highly contiguous assembly of the strawberry crown rot pathogen Phytophthora cactorum.</title>
        <authorList>
            <person name="Armitage A.D."/>
            <person name="Nellist C.F."/>
            <person name="Bates H."/>
            <person name="Vickerstaff R.J."/>
            <person name="Harrison R.J."/>
        </authorList>
    </citation>
    <scope>NUCLEOTIDE SEQUENCE</scope>
    <source>
        <strain evidence="1">15-7</strain>
        <strain evidence="2">4032</strain>
        <strain evidence="3">4040</strain>
        <strain evidence="4">P415</strain>
        <strain evidence="5">P421</strain>
    </source>
</reference>
<dbReference type="AlphaFoldDB" id="A0A329RNS6"/>
<keyword evidence="7" id="KW-1185">Reference proteome</keyword>
<evidence type="ECO:0000313" key="5">
    <source>
        <dbReference type="EMBL" id="KAG3212475.1"/>
    </source>
</evidence>
<dbReference type="Proteomes" id="UP000697107">
    <property type="component" value="Unassembled WGS sequence"/>
</dbReference>
<evidence type="ECO:0000313" key="4">
    <source>
        <dbReference type="EMBL" id="KAG2969744.1"/>
    </source>
</evidence>
<dbReference type="EMBL" id="RCMK01000768">
    <property type="protein sequence ID" value="KAG2913082.1"/>
    <property type="molecule type" value="Genomic_DNA"/>
</dbReference>
<comment type="caution">
    <text evidence="6">The sequence shown here is derived from an EMBL/GenBank/DDBJ whole genome shotgun (WGS) entry which is preliminary data.</text>
</comment>
<dbReference type="Proteomes" id="UP000735874">
    <property type="component" value="Unassembled WGS sequence"/>
</dbReference>
<accession>A0A329RNS6</accession>
<dbReference type="EMBL" id="MJFZ01000804">
    <property type="protein sequence ID" value="RAW25012.1"/>
    <property type="molecule type" value="Genomic_DNA"/>
</dbReference>
<dbReference type="EMBL" id="RCMI01000805">
    <property type="protein sequence ID" value="KAG2897251.1"/>
    <property type="molecule type" value="Genomic_DNA"/>
</dbReference>
<sequence length="45" mass="4470">MPIVSNTSQSSMFSNVCAGTVVVSATTAAPAISMQTSVPSTCAYA</sequence>
<evidence type="ECO:0000313" key="6">
    <source>
        <dbReference type="EMBL" id="RAW25012.1"/>
    </source>
</evidence>
<name>A0A329RNS6_9STRA</name>
<reference evidence="6 7" key="1">
    <citation type="submission" date="2018-01" db="EMBL/GenBank/DDBJ databases">
        <title>Draft genome of the strawberry crown rot pathogen Phytophthora cactorum.</title>
        <authorList>
            <person name="Armitage A.D."/>
            <person name="Lysoe E."/>
            <person name="Nellist C.F."/>
            <person name="Harrison R.J."/>
            <person name="Brurberg M.B."/>
        </authorList>
    </citation>
    <scope>NUCLEOTIDE SEQUENCE [LARGE SCALE GENOMIC DNA]</scope>
    <source>
        <strain evidence="6 7">10300</strain>
    </source>
</reference>
<dbReference type="EMBL" id="RCML01000770">
    <property type="protein sequence ID" value="KAG2969744.1"/>
    <property type="molecule type" value="Genomic_DNA"/>
</dbReference>
<dbReference type="Proteomes" id="UP000774804">
    <property type="component" value="Unassembled WGS sequence"/>
</dbReference>
<dbReference type="VEuPathDB" id="FungiDB:PC110_g18571"/>
<evidence type="ECO:0000313" key="1">
    <source>
        <dbReference type="EMBL" id="KAG2847479.1"/>
    </source>
</evidence>
<evidence type="ECO:0000313" key="3">
    <source>
        <dbReference type="EMBL" id="KAG2913082.1"/>
    </source>
</evidence>